<dbReference type="Gene3D" id="1.20.5.1160">
    <property type="entry name" value="Vasodilator-stimulated phosphoprotein"/>
    <property type="match status" value="1"/>
</dbReference>
<evidence type="ECO:0000313" key="2">
    <source>
        <dbReference type="EMBL" id="KMS94712.1"/>
    </source>
</evidence>
<sequence>ALYLPYTGSCAGSSTVIGFSGLSKEAALGSSSSTRQRVYEMLSRPSFLSDLGRGIYCRAQEWIETNIVPLCASVKAALFHPPSTAGQPFRPALDVREDESIFADIPANGGTLGYRLLKGLQLPFDRPADKLVAPVVQLAHDLIVAGNSVVELIAQYLEYQHATESASGVIKGLEADRDGLQSQITQLKTDLESEKRAKTEADKELEGLRQKAKELEDLRVKNANLETALQAAKDETKSVVEAAEAEVRQTAVAGFKKSDEFVGLLGERYDGGWVAAKRCVCYSYPDFDWERMEMAFGEGVHRRPLVDEPYIYPDDVIANILPAIEDEAPPS</sequence>
<dbReference type="OMA" id="WERMEMA"/>
<dbReference type="AlphaFoldDB" id="A0A0J8B4E9"/>
<reference evidence="2 3" key="1">
    <citation type="journal article" date="2014" name="Nature">
        <title>The genome of the recently domesticated crop plant sugar beet (Beta vulgaris).</title>
        <authorList>
            <person name="Dohm J.C."/>
            <person name="Minoche A.E."/>
            <person name="Holtgrawe D."/>
            <person name="Capella-Gutierrez S."/>
            <person name="Zakrzewski F."/>
            <person name="Tafer H."/>
            <person name="Rupp O."/>
            <person name="Sorensen T.R."/>
            <person name="Stracke R."/>
            <person name="Reinhardt R."/>
            <person name="Goesmann A."/>
            <person name="Kraft T."/>
            <person name="Schulz B."/>
            <person name="Stadler P.F."/>
            <person name="Schmidt T."/>
            <person name="Gabaldon T."/>
            <person name="Lehrach H."/>
            <person name="Weisshaar B."/>
            <person name="Himmelbauer H."/>
        </authorList>
    </citation>
    <scope>NUCLEOTIDE SEQUENCE [LARGE SCALE GENOMIC DNA]</scope>
    <source>
        <tissue evidence="2">Taproot</tissue>
    </source>
</reference>
<proteinExistence type="predicted"/>
<gene>
    <name evidence="2" type="ORF">BVRB_016020</name>
</gene>
<organism evidence="2 3">
    <name type="scientific">Beta vulgaris subsp. vulgaris</name>
    <name type="common">Beet</name>
    <dbReference type="NCBI Taxonomy" id="3555"/>
    <lineage>
        <taxon>Eukaryota</taxon>
        <taxon>Viridiplantae</taxon>
        <taxon>Streptophyta</taxon>
        <taxon>Embryophyta</taxon>
        <taxon>Tracheophyta</taxon>
        <taxon>Spermatophyta</taxon>
        <taxon>Magnoliopsida</taxon>
        <taxon>eudicotyledons</taxon>
        <taxon>Gunneridae</taxon>
        <taxon>Pentapetalae</taxon>
        <taxon>Caryophyllales</taxon>
        <taxon>Chenopodiaceae</taxon>
        <taxon>Betoideae</taxon>
        <taxon>Beta</taxon>
    </lineage>
</organism>
<dbReference type="Gramene" id="KMS94712">
    <property type="protein sequence ID" value="KMS94712"/>
    <property type="gene ID" value="BVRB_016020"/>
</dbReference>
<evidence type="ECO:0000313" key="3">
    <source>
        <dbReference type="Proteomes" id="UP000035740"/>
    </source>
</evidence>
<feature type="coiled-coil region" evidence="1">
    <location>
        <begin position="170"/>
        <end position="235"/>
    </location>
</feature>
<keyword evidence="1" id="KW-0175">Coiled coil</keyword>
<feature type="non-terminal residue" evidence="2">
    <location>
        <position position="1"/>
    </location>
</feature>
<dbReference type="EMBL" id="KQ091088">
    <property type="protein sequence ID" value="KMS94712.1"/>
    <property type="molecule type" value="Genomic_DNA"/>
</dbReference>
<keyword evidence="3" id="KW-1185">Reference proteome</keyword>
<protein>
    <submittedName>
        <fullName evidence="2">Uncharacterized protein</fullName>
    </submittedName>
</protein>
<name>A0A0J8B4E9_BETVV</name>
<dbReference type="OrthoDB" id="1829451at2759"/>
<evidence type="ECO:0000256" key="1">
    <source>
        <dbReference type="SAM" id="Coils"/>
    </source>
</evidence>
<dbReference type="Proteomes" id="UP000035740">
    <property type="component" value="Unassembled WGS sequence"/>
</dbReference>
<accession>A0A0J8B4E9</accession>